<dbReference type="SUPFAM" id="SSF47413">
    <property type="entry name" value="lambda repressor-like DNA-binding domains"/>
    <property type="match status" value="1"/>
</dbReference>
<name>A0A379AZU4_AVIGA</name>
<reference evidence="2 4" key="1">
    <citation type="submission" date="2018-06" db="EMBL/GenBank/DDBJ databases">
        <authorList>
            <consortium name="Pathogen Informatics"/>
            <person name="Doyle S."/>
        </authorList>
    </citation>
    <scope>NUCLEOTIDE SEQUENCE [LARGE SCALE GENOMIC DNA]</scope>
    <source>
        <strain evidence="2 4">NCTC11188</strain>
    </source>
</reference>
<dbReference type="Proteomes" id="UP000255113">
    <property type="component" value="Unassembled WGS sequence"/>
</dbReference>
<dbReference type="GO" id="GO:0003677">
    <property type="term" value="F:DNA binding"/>
    <property type="evidence" value="ECO:0007669"/>
    <property type="project" value="InterPro"/>
</dbReference>
<organism evidence="2 4">
    <name type="scientific">Avibacterium gallinarum</name>
    <name type="common">Pasteurella gallinarum</name>
    <dbReference type="NCBI Taxonomy" id="755"/>
    <lineage>
        <taxon>Bacteria</taxon>
        <taxon>Pseudomonadati</taxon>
        <taxon>Pseudomonadota</taxon>
        <taxon>Gammaproteobacteria</taxon>
        <taxon>Pasteurellales</taxon>
        <taxon>Pasteurellaceae</taxon>
        <taxon>Avibacterium</taxon>
    </lineage>
</organism>
<evidence type="ECO:0000313" key="2">
    <source>
        <dbReference type="EMBL" id="SUB28445.1"/>
    </source>
</evidence>
<dbReference type="Proteomes" id="UP000294683">
    <property type="component" value="Unassembled WGS sequence"/>
</dbReference>
<dbReference type="InterPro" id="IPR010982">
    <property type="entry name" value="Lambda_DNA-bd_dom_sf"/>
</dbReference>
<evidence type="ECO:0000313" key="5">
    <source>
        <dbReference type="Proteomes" id="UP000294683"/>
    </source>
</evidence>
<dbReference type="EMBL" id="UGSQ01000003">
    <property type="protein sequence ID" value="SUB28445.1"/>
    <property type="molecule type" value="Genomic_DNA"/>
</dbReference>
<dbReference type="Pfam" id="PF15943">
    <property type="entry name" value="YdaS_toxin"/>
    <property type="match status" value="1"/>
</dbReference>
<dbReference type="EMBL" id="SNXJ01000003">
    <property type="protein sequence ID" value="TDP29127.1"/>
    <property type="molecule type" value="Genomic_DNA"/>
</dbReference>
<reference evidence="3 5" key="2">
    <citation type="submission" date="2019-03" db="EMBL/GenBank/DDBJ databases">
        <title>Genomic Encyclopedia of Type Strains, Phase IV (KMG-IV): sequencing the most valuable type-strain genomes for metagenomic binning, comparative biology and taxonomic classification.</title>
        <authorList>
            <person name="Goeker M."/>
        </authorList>
    </citation>
    <scope>NUCLEOTIDE SEQUENCE [LARGE SCALE GENOMIC DNA]</scope>
    <source>
        <strain evidence="3 5">DSM 17481</strain>
    </source>
</reference>
<dbReference type="CDD" id="cd00093">
    <property type="entry name" value="HTH_XRE"/>
    <property type="match status" value="1"/>
</dbReference>
<dbReference type="AlphaFoldDB" id="A0A379AZU4"/>
<dbReference type="InterPro" id="IPR031856">
    <property type="entry name" value="YdaS_toxin-like"/>
</dbReference>
<gene>
    <name evidence="3" type="ORF">EV689_10343</name>
    <name evidence="2" type="ORF">NCTC11188_02253</name>
</gene>
<dbReference type="Gene3D" id="1.10.260.40">
    <property type="entry name" value="lambda repressor-like DNA-binding domains"/>
    <property type="match status" value="1"/>
</dbReference>
<dbReference type="InterPro" id="IPR001387">
    <property type="entry name" value="Cro/C1-type_HTH"/>
</dbReference>
<protein>
    <submittedName>
        <fullName evidence="2">Uncharacterized protein conserved in bacteria, prophage-related</fullName>
    </submittedName>
    <submittedName>
        <fullName evidence="3">YdaS antitoxin of YdaST toxin-antitoxin system</fullName>
    </submittedName>
</protein>
<evidence type="ECO:0000259" key="1">
    <source>
        <dbReference type="PROSITE" id="PS50943"/>
    </source>
</evidence>
<evidence type="ECO:0000313" key="3">
    <source>
        <dbReference type="EMBL" id="TDP29127.1"/>
    </source>
</evidence>
<accession>A0A379AZU4</accession>
<keyword evidence="5" id="KW-1185">Reference proteome</keyword>
<sequence length="68" mass="7316">MLTNKTILDIITIAGSQQKLADLCGVSQMTISKWLNGGGINARYIPLLAQASQGKFTPEDILNELSNP</sequence>
<dbReference type="RefSeq" id="WP_103853782.1">
    <property type="nucleotide sequence ID" value="NZ_PQVJ01000018.1"/>
</dbReference>
<feature type="domain" description="HTH cro/C1-type" evidence="1">
    <location>
        <begin position="16"/>
        <end position="61"/>
    </location>
</feature>
<proteinExistence type="predicted"/>
<dbReference type="PROSITE" id="PS50943">
    <property type="entry name" value="HTH_CROC1"/>
    <property type="match status" value="1"/>
</dbReference>
<evidence type="ECO:0000313" key="4">
    <source>
        <dbReference type="Proteomes" id="UP000255113"/>
    </source>
</evidence>